<gene>
    <name evidence="6" type="primary">hemN_2</name>
    <name evidence="6" type="ORF">NCTC12112_01483</name>
</gene>
<keyword evidence="3" id="KW-0408">Iron</keyword>
<proteinExistence type="predicted"/>
<dbReference type="GeneID" id="78456045"/>
<dbReference type="KEGG" id="ful:C4N20_14555"/>
<dbReference type="EMBL" id="LS483487">
    <property type="protein sequence ID" value="SQJ02591.1"/>
    <property type="molecule type" value="Genomic_DNA"/>
</dbReference>
<evidence type="ECO:0000259" key="5">
    <source>
        <dbReference type="PROSITE" id="PS51918"/>
    </source>
</evidence>
<dbReference type="GO" id="GO:0005737">
    <property type="term" value="C:cytoplasm"/>
    <property type="evidence" value="ECO:0007669"/>
    <property type="project" value="TreeGrafter"/>
</dbReference>
<evidence type="ECO:0000256" key="1">
    <source>
        <dbReference type="ARBA" id="ARBA00022691"/>
    </source>
</evidence>
<dbReference type="GO" id="GO:0051539">
    <property type="term" value="F:4 iron, 4 sulfur cluster binding"/>
    <property type="evidence" value="ECO:0007669"/>
    <property type="project" value="TreeGrafter"/>
</dbReference>
<sequence>MKKNLLLFDKRLKSHHDSNSLINKYIKSERADKESFELMLQEEPDSRKKAIYVHTPYCDKICSFCNLNRKQIDGSLDSYAQYIADEFDKYGQTNYFKKSEFEVIFFGGGTPTVYKPHQLEIILESIKKNVTLAEDYEFTFETTLHNLTEEKLEVMMKYGVNRLSVGIQTFSDRGRVFYNRTYGKEEVVERLKKLKAFFKGDVCVDIIYNFPDETLEEVIEDARLVKELELSSASFYSLMVHDGSKLSKDIEAEKVKLEEDMKKDYLLYQHFVDEMLREDKYHVLELTKIAKNDGDNYKYIKVRNTGGDTFPIGVGAGGSVNGVGVYRMNKEMSFYSKQTDYHERFSRLSGFMQFPVINKADVKDILSEEEYKHFAEKMKDYQSKGLLNEKEDSFVLTQDGIFWGNNISSDIIIYVMEQLFNK</sequence>
<dbReference type="Pfam" id="PF04055">
    <property type="entry name" value="Radical_SAM"/>
    <property type="match status" value="1"/>
</dbReference>
<dbReference type="PANTHER" id="PTHR13932">
    <property type="entry name" value="COPROPORPHYRINIGEN III OXIDASE"/>
    <property type="match status" value="1"/>
</dbReference>
<dbReference type="SUPFAM" id="SSF102114">
    <property type="entry name" value="Radical SAM enzymes"/>
    <property type="match status" value="1"/>
</dbReference>
<dbReference type="Proteomes" id="UP000249008">
    <property type="component" value="Chromosome 1"/>
</dbReference>
<dbReference type="EC" id="1.3.98.3" evidence="6"/>
<dbReference type="PROSITE" id="PS51918">
    <property type="entry name" value="RADICAL_SAM"/>
    <property type="match status" value="1"/>
</dbReference>
<keyword evidence="2" id="KW-0479">Metal-binding</keyword>
<keyword evidence="6" id="KW-0560">Oxidoreductase</keyword>
<keyword evidence="1" id="KW-0949">S-adenosyl-L-methionine</keyword>
<evidence type="ECO:0000313" key="7">
    <source>
        <dbReference type="Proteomes" id="UP000249008"/>
    </source>
</evidence>
<dbReference type="GO" id="GO:0046872">
    <property type="term" value="F:metal ion binding"/>
    <property type="evidence" value="ECO:0007669"/>
    <property type="project" value="UniProtKB-KW"/>
</dbReference>
<organism evidence="6 7">
    <name type="scientific">Fusobacterium ulcerans</name>
    <dbReference type="NCBI Taxonomy" id="861"/>
    <lineage>
        <taxon>Bacteria</taxon>
        <taxon>Fusobacteriati</taxon>
        <taxon>Fusobacteriota</taxon>
        <taxon>Fusobacteriia</taxon>
        <taxon>Fusobacteriales</taxon>
        <taxon>Fusobacteriaceae</taxon>
        <taxon>Fusobacterium</taxon>
    </lineage>
</organism>
<dbReference type="PANTHER" id="PTHR13932:SF5">
    <property type="entry name" value="RADICAL S-ADENOSYL METHIONINE DOMAIN-CONTAINING PROTEIN 1, MITOCHONDRIAL"/>
    <property type="match status" value="1"/>
</dbReference>
<name>A0AAX2JCD6_9FUSO</name>
<dbReference type="InterPro" id="IPR007197">
    <property type="entry name" value="rSAM"/>
</dbReference>
<dbReference type="SFLD" id="SFLDS00029">
    <property type="entry name" value="Radical_SAM"/>
    <property type="match status" value="1"/>
</dbReference>
<evidence type="ECO:0000256" key="2">
    <source>
        <dbReference type="ARBA" id="ARBA00022723"/>
    </source>
</evidence>
<evidence type="ECO:0000256" key="4">
    <source>
        <dbReference type="ARBA" id="ARBA00023014"/>
    </source>
</evidence>
<protein>
    <submittedName>
        <fullName evidence="6">Oxygen-independent coproporphyrinogen-III oxidase</fullName>
        <ecNumber evidence="6">1.3.98.3</ecNumber>
    </submittedName>
</protein>
<accession>A0AAX2JCD6</accession>
<keyword evidence="4" id="KW-0411">Iron-sulfur</keyword>
<dbReference type="InterPro" id="IPR006638">
    <property type="entry name" value="Elp3/MiaA/NifB-like_rSAM"/>
</dbReference>
<dbReference type="GO" id="GO:0006779">
    <property type="term" value="P:porphyrin-containing compound biosynthetic process"/>
    <property type="evidence" value="ECO:0007669"/>
    <property type="project" value="TreeGrafter"/>
</dbReference>
<dbReference type="InterPro" id="IPR034505">
    <property type="entry name" value="Coproporphyrinogen-III_oxidase"/>
</dbReference>
<reference evidence="6 7" key="1">
    <citation type="submission" date="2018-06" db="EMBL/GenBank/DDBJ databases">
        <authorList>
            <consortium name="Pathogen Informatics"/>
            <person name="Doyle S."/>
        </authorList>
    </citation>
    <scope>NUCLEOTIDE SEQUENCE [LARGE SCALE GENOMIC DNA]</scope>
    <source>
        <strain evidence="6 7">NCTC12112</strain>
    </source>
</reference>
<dbReference type="CDD" id="cd01335">
    <property type="entry name" value="Radical_SAM"/>
    <property type="match status" value="1"/>
</dbReference>
<dbReference type="Gene3D" id="3.20.20.70">
    <property type="entry name" value="Aldolase class I"/>
    <property type="match status" value="1"/>
</dbReference>
<dbReference type="RefSeq" id="WP_005977297.1">
    <property type="nucleotide sequence ID" value="NZ_CABKNW010000002.1"/>
</dbReference>
<dbReference type="InterPro" id="IPR058240">
    <property type="entry name" value="rSAM_sf"/>
</dbReference>
<dbReference type="SFLD" id="SFLDG01065">
    <property type="entry name" value="anaerobic_coproporphyrinogen-I"/>
    <property type="match status" value="1"/>
</dbReference>
<dbReference type="InterPro" id="IPR013785">
    <property type="entry name" value="Aldolase_TIM"/>
</dbReference>
<evidence type="ECO:0000313" key="6">
    <source>
        <dbReference type="EMBL" id="SQJ02591.1"/>
    </source>
</evidence>
<dbReference type="SMART" id="SM00729">
    <property type="entry name" value="Elp3"/>
    <property type="match status" value="1"/>
</dbReference>
<dbReference type="GO" id="GO:0051989">
    <property type="term" value="F:coproporphyrinogen dehydrogenase activity"/>
    <property type="evidence" value="ECO:0007669"/>
    <property type="project" value="UniProtKB-EC"/>
</dbReference>
<feature type="domain" description="Radical SAM core" evidence="5">
    <location>
        <begin position="43"/>
        <end position="277"/>
    </location>
</feature>
<dbReference type="AlphaFoldDB" id="A0AAX2JCD6"/>
<dbReference type="SFLD" id="SFLDG01082">
    <property type="entry name" value="B12-binding_domain_containing"/>
    <property type="match status" value="1"/>
</dbReference>
<evidence type="ECO:0000256" key="3">
    <source>
        <dbReference type="ARBA" id="ARBA00023004"/>
    </source>
</evidence>